<proteinExistence type="predicted"/>
<protein>
    <recommendedName>
        <fullName evidence="2">EAL domain-containing protein</fullName>
    </recommendedName>
</protein>
<accession>A0A919NK92</accession>
<evidence type="ECO:0000313" key="3">
    <source>
        <dbReference type="EMBL" id="GIF19708.1"/>
    </source>
</evidence>
<dbReference type="AlphaFoldDB" id="A0A919NK92"/>
<dbReference type="InterPro" id="IPR050706">
    <property type="entry name" value="Cyclic-di-GMP_PDE-like"/>
</dbReference>
<comment type="caution">
    <text evidence="3">The sequence shown here is derived from an EMBL/GenBank/DDBJ whole genome shotgun (WGS) entry which is preliminary data.</text>
</comment>
<feature type="domain" description="EAL" evidence="2">
    <location>
        <begin position="325"/>
        <end position="604"/>
    </location>
</feature>
<dbReference type="GO" id="GO:0006508">
    <property type="term" value="P:proteolysis"/>
    <property type="evidence" value="ECO:0007669"/>
    <property type="project" value="InterPro"/>
</dbReference>
<dbReference type="GO" id="GO:0004197">
    <property type="term" value="F:cysteine-type endopeptidase activity"/>
    <property type="evidence" value="ECO:0007669"/>
    <property type="project" value="InterPro"/>
</dbReference>
<reference evidence="3" key="1">
    <citation type="submission" date="2021-01" db="EMBL/GenBank/DDBJ databases">
        <title>Whole genome shotgun sequence of Actinoplanes tereljensis NBRC 105297.</title>
        <authorList>
            <person name="Komaki H."/>
            <person name="Tamura T."/>
        </authorList>
    </citation>
    <scope>NUCLEOTIDE SEQUENCE</scope>
    <source>
        <strain evidence="3">NBRC 105297</strain>
    </source>
</reference>
<dbReference type="CDD" id="cd01948">
    <property type="entry name" value="EAL"/>
    <property type="match status" value="1"/>
</dbReference>
<feature type="region of interest" description="Disordered" evidence="1">
    <location>
        <begin position="609"/>
        <end position="629"/>
    </location>
</feature>
<gene>
    <name evidence="3" type="ORF">Ate02nite_24380</name>
</gene>
<dbReference type="Proteomes" id="UP000623608">
    <property type="component" value="Unassembled WGS sequence"/>
</dbReference>
<dbReference type="EMBL" id="BOMY01000016">
    <property type="protein sequence ID" value="GIF19708.1"/>
    <property type="molecule type" value="Genomic_DNA"/>
</dbReference>
<dbReference type="Pfam" id="PF00656">
    <property type="entry name" value="Peptidase_C14"/>
    <property type="match status" value="1"/>
</dbReference>
<evidence type="ECO:0000256" key="1">
    <source>
        <dbReference type="SAM" id="MobiDB-lite"/>
    </source>
</evidence>
<dbReference type="InterPro" id="IPR035919">
    <property type="entry name" value="EAL_sf"/>
</dbReference>
<dbReference type="PROSITE" id="PS50883">
    <property type="entry name" value="EAL"/>
    <property type="match status" value="1"/>
</dbReference>
<evidence type="ECO:0000313" key="4">
    <source>
        <dbReference type="Proteomes" id="UP000623608"/>
    </source>
</evidence>
<name>A0A919NK92_9ACTN</name>
<dbReference type="GO" id="GO:0071111">
    <property type="term" value="F:cyclic-guanylate-specific phosphodiesterase activity"/>
    <property type="evidence" value="ECO:0007669"/>
    <property type="project" value="InterPro"/>
</dbReference>
<keyword evidence="4" id="KW-1185">Reference proteome</keyword>
<sequence>MLFSGSRVRAAEIKRTLRRIALESDESDVLLVYYAGQVVEPSWSRGSEFYLVTPDLDESALSERPDAGLRMTFLNRDVLPHFRGTAVAILDCCRADGSATFQGTDLVDAGGRDDPRHGVLVACAPDAATREDATVQHGVFTHHVLEALRDGASVETLSGLDPRHAGAHQVSIIPLGNPLDRHAPELTRLIRRLARTGPMVGHVERVRSALGAGGVAYLGSGEDGYVAVDATDGFDLDAVRHLLRAARPRGFGHTVREGPRRLWCAPLGPASSTARLLAVVDPPEWLVELGQTGAKVLETIWHTTTADSPEESELHFLSALRSVFGRLPDQMFERALDLYREVLESFRIVFQPVVTIGEAWTQVGVHSYEALARRSLDDQRAPVAMLQLAHTWGDHFVVERDRSILGRALTAYKLAHADSPWSADEPKPVSVNVSVRSLLDDSYVDTLRQLISELELDAGAVTLEISEQDAIEPWAGEQWGEAPHDYFNKRLAAIAQDVGVAFSLDDFGVGHASLARMVDLRLTHIKVDRAILQHELATRELELVVAVARQTMDAPRAVVVEGVDEESLVSLRQIYRSGIRHVQGYITGERGAPELRPLAAEVRKEIAARVRGDDETRPTSIRPALRKSA</sequence>
<dbReference type="Gene3D" id="3.40.50.1460">
    <property type="match status" value="1"/>
</dbReference>
<dbReference type="Pfam" id="PF00563">
    <property type="entry name" value="EAL"/>
    <property type="match status" value="1"/>
</dbReference>
<organism evidence="3 4">
    <name type="scientific">Paractinoplanes tereljensis</name>
    <dbReference type="NCBI Taxonomy" id="571912"/>
    <lineage>
        <taxon>Bacteria</taxon>
        <taxon>Bacillati</taxon>
        <taxon>Actinomycetota</taxon>
        <taxon>Actinomycetes</taxon>
        <taxon>Micromonosporales</taxon>
        <taxon>Micromonosporaceae</taxon>
        <taxon>Paractinoplanes</taxon>
    </lineage>
</organism>
<dbReference type="Gene3D" id="3.20.20.450">
    <property type="entry name" value="EAL domain"/>
    <property type="match status" value="1"/>
</dbReference>
<dbReference type="InterPro" id="IPR011600">
    <property type="entry name" value="Pept_C14_caspase"/>
</dbReference>
<dbReference type="SUPFAM" id="SSF141868">
    <property type="entry name" value="EAL domain-like"/>
    <property type="match status" value="1"/>
</dbReference>
<dbReference type="PANTHER" id="PTHR33121:SF70">
    <property type="entry name" value="SIGNALING PROTEIN YKOW"/>
    <property type="match status" value="1"/>
</dbReference>
<dbReference type="SMART" id="SM00052">
    <property type="entry name" value="EAL"/>
    <property type="match status" value="1"/>
</dbReference>
<dbReference type="PANTHER" id="PTHR33121">
    <property type="entry name" value="CYCLIC DI-GMP PHOSPHODIESTERASE PDEF"/>
    <property type="match status" value="1"/>
</dbReference>
<evidence type="ECO:0000259" key="2">
    <source>
        <dbReference type="PROSITE" id="PS50883"/>
    </source>
</evidence>
<dbReference type="InterPro" id="IPR001633">
    <property type="entry name" value="EAL_dom"/>
</dbReference>